<dbReference type="AlphaFoldDB" id="A0A848HAE9"/>
<dbReference type="RefSeq" id="WP_169421730.1">
    <property type="nucleotide sequence ID" value="NZ_JABBFX010000003.1"/>
</dbReference>
<dbReference type="EMBL" id="JABBFX010000003">
    <property type="protein sequence ID" value="NML47454.1"/>
    <property type="molecule type" value="Genomic_DNA"/>
</dbReference>
<protein>
    <submittedName>
        <fullName evidence="4">3-oxoacyl-ACP reductase FabG</fullName>
    </submittedName>
</protein>
<dbReference type="GO" id="GO:0016491">
    <property type="term" value="F:oxidoreductase activity"/>
    <property type="evidence" value="ECO:0007669"/>
    <property type="project" value="UniProtKB-KW"/>
</dbReference>
<dbReference type="PANTHER" id="PTHR43639:SF1">
    <property type="entry name" value="SHORT-CHAIN DEHYDROGENASE_REDUCTASE FAMILY PROTEIN"/>
    <property type="match status" value="1"/>
</dbReference>
<comment type="similarity">
    <text evidence="1">Belongs to the short-chain dehydrogenases/reductases (SDR) family.</text>
</comment>
<reference evidence="4 5" key="1">
    <citation type="submission" date="2020-04" db="EMBL/GenBank/DDBJ databases">
        <title>Ramlibacter sp. G-1-2-2 isolated from soil.</title>
        <authorList>
            <person name="Dahal R.H."/>
        </authorList>
    </citation>
    <scope>NUCLEOTIDE SEQUENCE [LARGE SCALE GENOMIC DNA]</scope>
    <source>
        <strain evidence="4 5">G-1-2-2</strain>
    </source>
</reference>
<organism evidence="4 5">
    <name type="scientific">Ramlibacter agri</name>
    <dbReference type="NCBI Taxonomy" id="2728837"/>
    <lineage>
        <taxon>Bacteria</taxon>
        <taxon>Pseudomonadati</taxon>
        <taxon>Pseudomonadota</taxon>
        <taxon>Betaproteobacteria</taxon>
        <taxon>Burkholderiales</taxon>
        <taxon>Comamonadaceae</taxon>
        <taxon>Ramlibacter</taxon>
    </lineage>
</organism>
<evidence type="ECO:0000313" key="4">
    <source>
        <dbReference type="EMBL" id="NML47454.1"/>
    </source>
</evidence>
<accession>A0A848HAE9</accession>
<dbReference type="NCBIfam" id="NF005559">
    <property type="entry name" value="PRK07231.1"/>
    <property type="match status" value="1"/>
</dbReference>
<feature type="domain" description="Ketoreductase" evidence="3">
    <location>
        <begin position="8"/>
        <end position="194"/>
    </location>
</feature>
<dbReference type="PRINTS" id="PR00081">
    <property type="entry name" value="GDHRDH"/>
</dbReference>
<dbReference type="PANTHER" id="PTHR43639">
    <property type="entry name" value="OXIDOREDUCTASE, SHORT-CHAIN DEHYDROGENASE/REDUCTASE FAMILY (AFU_ORTHOLOGUE AFUA_5G02870)"/>
    <property type="match status" value="1"/>
</dbReference>
<dbReference type="Proteomes" id="UP000541185">
    <property type="component" value="Unassembled WGS sequence"/>
</dbReference>
<comment type="caution">
    <text evidence="4">The sequence shown here is derived from an EMBL/GenBank/DDBJ whole genome shotgun (WGS) entry which is preliminary data.</text>
</comment>
<evidence type="ECO:0000256" key="1">
    <source>
        <dbReference type="ARBA" id="ARBA00006484"/>
    </source>
</evidence>
<dbReference type="PRINTS" id="PR00080">
    <property type="entry name" value="SDRFAMILY"/>
</dbReference>
<dbReference type="Pfam" id="PF13561">
    <property type="entry name" value="adh_short_C2"/>
    <property type="match status" value="1"/>
</dbReference>
<name>A0A848HAE9_9BURK</name>
<dbReference type="SUPFAM" id="SSF51735">
    <property type="entry name" value="NAD(P)-binding Rossmann-fold domains"/>
    <property type="match status" value="1"/>
</dbReference>
<dbReference type="InterPro" id="IPR002347">
    <property type="entry name" value="SDR_fam"/>
</dbReference>
<evidence type="ECO:0000259" key="3">
    <source>
        <dbReference type="SMART" id="SM00822"/>
    </source>
</evidence>
<dbReference type="FunFam" id="3.40.50.720:FF:000084">
    <property type="entry name" value="Short-chain dehydrogenase reductase"/>
    <property type="match status" value="1"/>
</dbReference>
<proteinExistence type="inferred from homology"/>
<dbReference type="InterPro" id="IPR036291">
    <property type="entry name" value="NAD(P)-bd_dom_sf"/>
</dbReference>
<dbReference type="SMART" id="SM00822">
    <property type="entry name" value="PKS_KR"/>
    <property type="match status" value="1"/>
</dbReference>
<dbReference type="InterPro" id="IPR057326">
    <property type="entry name" value="KR_dom"/>
</dbReference>
<evidence type="ECO:0000313" key="5">
    <source>
        <dbReference type="Proteomes" id="UP000541185"/>
    </source>
</evidence>
<evidence type="ECO:0000256" key="2">
    <source>
        <dbReference type="ARBA" id="ARBA00023002"/>
    </source>
</evidence>
<sequence>MDLRLQGKVALVTGAAQGIGLGIAERLAREGAQLALNVHREDERSRAAQQLVAAAGGRCEVFTADVALPAEGRRLVDEVVARMGRLDILVNNAGIERNAGALDITEEDYDRVLATNLKGPLFLAQAFALHVRQQGQGGRIVNISSVHEELPFPHFAPYCASKGGLKMAMRTLALELAPLRITVNNVAPGAIRTPINQDLLANQPMLDALLAQIPAGRLGEPGDVAGAVAFLASDDAGYITGTTLVVDGGLLWNYQEQ</sequence>
<keyword evidence="2" id="KW-0560">Oxidoreductase</keyword>
<dbReference type="Gene3D" id="3.40.50.720">
    <property type="entry name" value="NAD(P)-binding Rossmann-like Domain"/>
    <property type="match status" value="1"/>
</dbReference>
<gene>
    <name evidence="4" type="ORF">HHL11_27135</name>
</gene>
<keyword evidence="5" id="KW-1185">Reference proteome</keyword>